<proteinExistence type="predicted"/>
<sequence>MWREVVKPFPKQISRKGSSSQNSKAEHSITAESTLEDHIYNLSNQHRLKYNNTYSLKSSPELAEENSSLSEILSELLTSLKILQTASSPIDKFAILLEALCSCKVMRMNSSSRSPYFK</sequence>
<evidence type="ECO:0000256" key="1">
    <source>
        <dbReference type="SAM" id="MobiDB-lite"/>
    </source>
</evidence>
<keyword evidence="3" id="KW-1185">Reference proteome</keyword>
<evidence type="ECO:0000313" key="2">
    <source>
        <dbReference type="EMBL" id="GIY55364.1"/>
    </source>
</evidence>
<gene>
    <name evidence="2" type="ORF">CDAR_66001</name>
</gene>
<reference evidence="2 3" key="1">
    <citation type="submission" date="2021-06" db="EMBL/GenBank/DDBJ databases">
        <title>Caerostris darwini draft genome.</title>
        <authorList>
            <person name="Kono N."/>
            <person name="Arakawa K."/>
        </authorList>
    </citation>
    <scope>NUCLEOTIDE SEQUENCE [LARGE SCALE GENOMIC DNA]</scope>
</reference>
<protein>
    <submittedName>
        <fullName evidence="2">Uncharacterized protein</fullName>
    </submittedName>
</protein>
<feature type="region of interest" description="Disordered" evidence="1">
    <location>
        <begin position="1"/>
        <end position="29"/>
    </location>
</feature>
<dbReference type="Proteomes" id="UP001054837">
    <property type="component" value="Unassembled WGS sequence"/>
</dbReference>
<dbReference type="EMBL" id="BPLQ01011076">
    <property type="protein sequence ID" value="GIY55364.1"/>
    <property type="molecule type" value="Genomic_DNA"/>
</dbReference>
<evidence type="ECO:0000313" key="3">
    <source>
        <dbReference type="Proteomes" id="UP001054837"/>
    </source>
</evidence>
<accession>A0AAV4UC53</accession>
<dbReference type="AlphaFoldDB" id="A0AAV4UC53"/>
<organism evidence="2 3">
    <name type="scientific">Caerostris darwini</name>
    <dbReference type="NCBI Taxonomy" id="1538125"/>
    <lineage>
        <taxon>Eukaryota</taxon>
        <taxon>Metazoa</taxon>
        <taxon>Ecdysozoa</taxon>
        <taxon>Arthropoda</taxon>
        <taxon>Chelicerata</taxon>
        <taxon>Arachnida</taxon>
        <taxon>Araneae</taxon>
        <taxon>Araneomorphae</taxon>
        <taxon>Entelegynae</taxon>
        <taxon>Araneoidea</taxon>
        <taxon>Araneidae</taxon>
        <taxon>Caerostris</taxon>
    </lineage>
</organism>
<name>A0AAV4UC53_9ARAC</name>
<comment type="caution">
    <text evidence="2">The sequence shown here is derived from an EMBL/GenBank/DDBJ whole genome shotgun (WGS) entry which is preliminary data.</text>
</comment>